<protein>
    <submittedName>
        <fullName evidence="6">DNA-binding protein HU-beta</fullName>
    </submittedName>
</protein>
<evidence type="ECO:0000256" key="5">
    <source>
        <dbReference type="RuleBase" id="RU003939"/>
    </source>
</evidence>
<dbReference type="GO" id="GO:1990103">
    <property type="term" value="C:DnaA-HU complex"/>
    <property type="evidence" value="ECO:0007669"/>
    <property type="project" value="UniProtKB-ARBA"/>
</dbReference>
<dbReference type="PANTHER" id="PTHR33175:SF3">
    <property type="entry name" value="DNA-BINDING PROTEIN HU-BETA"/>
    <property type="match status" value="1"/>
</dbReference>
<dbReference type="GO" id="GO:0005829">
    <property type="term" value="C:cytosol"/>
    <property type="evidence" value="ECO:0007669"/>
    <property type="project" value="TreeGrafter"/>
</dbReference>
<evidence type="ECO:0000313" key="6">
    <source>
        <dbReference type="EMBL" id="SDE16295.1"/>
    </source>
</evidence>
<evidence type="ECO:0000313" key="7">
    <source>
        <dbReference type="Proteomes" id="UP000198757"/>
    </source>
</evidence>
<gene>
    <name evidence="6" type="ORF">SAMN04487894_12434</name>
</gene>
<dbReference type="AlphaFoldDB" id="A0A1G7AQL9"/>
<evidence type="ECO:0000256" key="4">
    <source>
        <dbReference type="ARBA" id="ARBA00023125"/>
    </source>
</evidence>
<dbReference type="RefSeq" id="WP_090393245.1">
    <property type="nucleotide sequence ID" value="NZ_FMZO01000024.1"/>
</dbReference>
<evidence type="ECO:0000256" key="1">
    <source>
        <dbReference type="ARBA" id="ARBA00003819"/>
    </source>
</evidence>
<organism evidence="6 7">
    <name type="scientific">Niabella drilacis (strain DSM 25811 / CCM 8410 / CCUG 62505 / LMG 26954 / E90)</name>
    <dbReference type="NCBI Taxonomy" id="1285928"/>
    <lineage>
        <taxon>Bacteria</taxon>
        <taxon>Pseudomonadati</taxon>
        <taxon>Bacteroidota</taxon>
        <taxon>Chitinophagia</taxon>
        <taxon>Chitinophagales</taxon>
        <taxon>Chitinophagaceae</taxon>
        <taxon>Niabella</taxon>
    </lineage>
</organism>
<accession>A0A1G7AQL9</accession>
<dbReference type="STRING" id="1285928.SAMN04487894_12434"/>
<dbReference type="SUPFAM" id="SSF47729">
    <property type="entry name" value="IHF-like DNA-binding proteins"/>
    <property type="match status" value="1"/>
</dbReference>
<dbReference type="PANTHER" id="PTHR33175">
    <property type="entry name" value="DNA-BINDING PROTEIN HU"/>
    <property type="match status" value="1"/>
</dbReference>
<dbReference type="GO" id="GO:0006351">
    <property type="term" value="P:DNA-templated transcription"/>
    <property type="evidence" value="ECO:0007669"/>
    <property type="project" value="UniProtKB-ARBA"/>
</dbReference>
<dbReference type="GO" id="GO:1990178">
    <property type="term" value="C:HU-DNA complex"/>
    <property type="evidence" value="ECO:0007669"/>
    <property type="project" value="UniProtKB-ARBA"/>
</dbReference>
<dbReference type="GO" id="GO:0006270">
    <property type="term" value="P:DNA replication initiation"/>
    <property type="evidence" value="ECO:0007669"/>
    <property type="project" value="UniProtKB-ARBA"/>
</dbReference>
<dbReference type="GO" id="GO:0030261">
    <property type="term" value="P:chromosome condensation"/>
    <property type="evidence" value="ECO:0007669"/>
    <property type="project" value="UniProtKB-KW"/>
</dbReference>
<keyword evidence="3" id="KW-0226">DNA condensation</keyword>
<evidence type="ECO:0000256" key="2">
    <source>
        <dbReference type="ARBA" id="ARBA00010529"/>
    </source>
</evidence>
<dbReference type="Proteomes" id="UP000198757">
    <property type="component" value="Unassembled WGS sequence"/>
</dbReference>
<evidence type="ECO:0000256" key="3">
    <source>
        <dbReference type="ARBA" id="ARBA00023067"/>
    </source>
</evidence>
<dbReference type="Gene3D" id="4.10.520.10">
    <property type="entry name" value="IHF-like DNA-binding proteins"/>
    <property type="match status" value="1"/>
</dbReference>
<dbReference type="GO" id="GO:0042802">
    <property type="term" value="F:identical protein binding"/>
    <property type="evidence" value="ECO:0007669"/>
    <property type="project" value="UniProtKB-ARBA"/>
</dbReference>
<dbReference type="InterPro" id="IPR010992">
    <property type="entry name" value="IHF-like_DNA-bd_dom_sf"/>
</dbReference>
<dbReference type="FunFam" id="4.10.520.10:FF:000001">
    <property type="entry name" value="DNA-binding protein HU"/>
    <property type="match status" value="1"/>
</dbReference>
<comment type="function">
    <text evidence="1">Histone-like DNA-binding protein which is capable of wrapping DNA to stabilize it, and thus to prevent its denaturation under extreme environmental conditions.</text>
</comment>
<keyword evidence="7" id="KW-1185">Reference proteome</keyword>
<dbReference type="EMBL" id="FMZO01000024">
    <property type="protein sequence ID" value="SDE16295.1"/>
    <property type="molecule type" value="Genomic_DNA"/>
</dbReference>
<dbReference type="InterPro" id="IPR000119">
    <property type="entry name" value="Hist_DNA-bd"/>
</dbReference>
<sequence length="89" mass="9491">MNKAELIDKISADAGITKTQANTVLDSFVEAVTKTLKKGDKVTLVGFGTFSVTKRAARNGRNPQTGAVIKIKAKKVARFKAGKELASKI</sequence>
<proteinExistence type="inferred from homology"/>
<comment type="similarity">
    <text evidence="2 5">Belongs to the bacterial histone-like protein family.</text>
</comment>
<reference evidence="7" key="1">
    <citation type="submission" date="2016-10" db="EMBL/GenBank/DDBJ databases">
        <authorList>
            <person name="Varghese N."/>
            <person name="Submissions S."/>
        </authorList>
    </citation>
    <scope>NUCLEOTIDE SEQUENCE [LARGE SCALE GENOMIC DNA]</scope>
    <source>
        <strain evidence="7">DSM 25811 / CCM 8410 / LMG 26954 / E90</strain>
    </source>
</reference>
<dbReference type="PRINTS" id="PR01727">
    <property type="entry name" value="DNABINDINGHU"/>
</dbReference>
<dbReference type="SMART" id="SM00411">
    <property type="entry name" value="BHL"/>
    <property type="match status" value="1"/>
</dbReference>
<dbReference type="GO" id="GO:0030527">
    <property type="term" value="F:structural constituent of chromatin"/>
    <property type="evidence" value="ECO:0007669"/>
    <property type="project" value="InterPro"/>
</dbReference>
<dbReference type="InterPro" id="IPR020816">
    <property type="entry name" value="Histone-like_DNA-bd_CS"/>
</dbReference>
<name>A0A1G7AQL9_NIADE</name>
<dbReference type="PROSITE" id="PS00045">
    <property type="entry name" value="HISTONE_LIKE"/>
    <property type="match status" value="1"/>
</dbReference>
<dbReference type="Pfam" id="PF00216">
    <property type="entry name" value="Bac_DNA_binding"/>
    <property type="match status" value="1"/>
</dbReference>
<dbReference type="GO" id="GO:0003677">
    <property type="term" value="F:DNA binding"/>
    <property type="evidence" value="ECO:0007669"/>
    <property type="project" value="UniProtKB-KW"/>
</dbReference>
<dbReference type="CDD" id="cd13831">
    <property type="entry name" value="HU"/>
    <property type="match status" value="1"/>
</dbReference>
<dbReference type="OrthoDB" id="9799835at2"/>
<keyword evidence="4 6" id="KW-0238">DNA-binding</keyword>